<dbReference type="Gramene" id="ERM95913">
    <property type="protein sequence ID" value="ERM95913"/>
    <property type="gene ID" value="AMTR_s00060p00173650"/>
</dbReference>
<sequence length="122" mass="13580">SPDVFTYNTMIKRYSETHELENAISLYPVSFPRERSADLERSVDFPFFHLEPGLGGFSSFPRLRGSRGRDEPAAVELDGERGEGFDIDKCGKGKYDGIGVFPLQANCLVIQALHLRLVDGEG</sequence>
<proteinExistence type="predicted"/>
<name>W1NK62_AMBTC</name>
<dbReference type="EMBL" id="KI397373">
    <property type="protein sequence ID" value="ERM95913.1"/>
    <property type="molecule type" value="Genomic_DNA"/>
</dbReference>
<organism evidence="1 2">
    <name type="scientific">Amborella trichopoda</name>
    <dbReference type="NCBI Taxonomy" id="13333"/>
    <lineage>
        <taxon>Eukaryota</taxon>
        <taxon>Viridiplantae</taxon>
        <taxon>Streptophyta</taxon>
        <taxon>Embryophyta</taxon>
        <taxon>Tracheophyta</taxon>
        <taxon>Spermatophyta</taxon>
        <taxon>Magnoliopsida</taxon>
        <taxon>Amborellales</taxon>
        <taxon>Amborellaceae</taxon>
        <taxon>Amborella</taxon>
    </lineage>
</organism>
<gene>
    <name evidence="1" type="ORF">AMTR_s00060p00173650</name>
</gene>
<dbReference type="AlphaFoldDB" id="W1NK62"/>
<dbReference type="Proteomes" id="UP000017836">
    <property type="component" value="Unassembled WGS sequence"/>
</dbReference>
<evidence type="ECO:0000313" key="2">
    <source>
        <dbReference type="Proteomes" id="UP000017836"/>
    </source>
</evidence>
<feature type="non-terminal residue" evidence="1">
    <location>
        <position position="1"/>
    </location>
</feature>
<accession>W1NK62</accession>
<evidence type="ECO:0000313" key="1">
    <source>
        <dbReference type="EMBL" id="ERM95913.1"/>
    </source>
</evidence>
<dbReference type="HOGENOM" id="CLU_2032505_0_0_1"/>
<reference evidence="2" key="1">
    <citation type="journal article" date="2013" name="Science">
        <title>The Amborella genome and the evolution of flowering plants.</title>
        <authorList>
            <consortium name="Amborella Genome Project"/>
        </authorList>
    </citation>
    <scope>NUCLEOTIDE SEQUENCE [LARGE SCALE GENOMIC DNA]</scope>
</reference>
<protein>
    <submittedName>
        <fullName evidence="1">Uncharacterized protein</fullName>
    </submittedName>
</protein>
<keyword evidence="2" id="KW-1185">Reference proteome</keyword>